<feature type="region of interest" description="Disordered" evidence="4">
    <location>
        <begin position="1"/>
        <end position="33"/>
    </location>
</feature>
<proteinExistence type="predicted"/>
<dbReference type="EMBL" id="KV784378">
    <property type="protein sequence ID" value="OEU08784.1"/>
    <property type="molecule type" value="Genomic_DNA"/>
</dbReference>
<evidence type="ECO:0000256" key="3">
    <source>
        <dbReference type="ARBA" id="ARBA00023180"/>
    </source>
</evidence>
<dbReference type="PANTHER" id="PTHR48437:SF1">
    <property type="entry name" value="INITIATOR BINDING DOMAIN-CONTAINING PROTEIN"/>
    <property type="match status" value="1"/>
</dbReference>
<dbReference type="PANTHER" id="PTHR48437">
    <property type="entry name" value="INITIATOR BINDING DOMAIN-CONTAINING PROTEIN"/>
    <property type="match status" value="1"/>
</dbReference>
<dbReference type="InterPro" id="IPR007657">
    <property type="entry name" value="Glycosyltransferase_61"/>
</dbReference>
<keyword evidence="5" id="KW-1133">Transmembrane helix</keyword>
<feature type="transmembrane region" description="Helical" evidence="5">
    <location>
        <begin position="41"/>
        <end position="62"/>
    </location>
</feature>
<keyword evidence="8" id="KW-1185">Reference proteome</keyword>
<dbReference type="OrthoDB" id="42711at2759"/>
<evidence type="ECO:0000313" key="7">
    <source>
        <dbReference type="EMBL" id="OEU08784.1"/>
    </source>
</evidence>
<accession>A0A1E7ESL7</accession>
<keyword evidence="5" id="KW-0812">Transmembrane</keyword>
<feature type="domain" description="Glycosyltransferase 61 catalytic" evidence="6">
    <location>
        <begin position="249"/>
        <end position="434"/>
    </location>
</feature>
<evidence type="ECO:0000256" key="4">
    <source>
        <dbReference type="SAM" id="MobiDB-lite"/>
    </source>
</evidence>
<name>A0A1E7ESL7_9STRA</name>
<evidence type="ECO:0000256" key="2">
    <source>
        <dbReference type="ARBA" id="ARBA00022679"/>
    </source>
</evidence>
<keyword evidence="5" id="KW-0472">Membrane</keyword>
<sequence>MKKARQPSFLVTGSLSRGSNIRSRHHDGRRRRRRRLARNRVIILCFGITLAVAIWFVCGMYQKILSNTAGSTLDQVRDVTKNVQLLYNNHTTDANNNVDRVNNNNNNNNNDDDNADFECDKFDHSIKRPTHGCQVNNDTRTVFCNFENLRIDTELIKMVAFGGEFLSTVMGRTEETEFPIYQRGAFSTSTKPNYDVPTEFRSGLHYVENVLNSLRYPSPQNKYKIDLTCKNTYPGTTLFITRYEYVNLYHTITDWWNAFSVLPRTKYNFLRNEGISKPDRVVFLDGHAQGLLDSPWQTLFGKYHYIKHIGGVYDGGICFERAIFIPPGYQSPLFNAKQNVIRCPNLIRGNVVLIDRQPFVSHPRSDPKNLARQVTKSELNDLKKKLNNIPDVTVNLVRLETMTFAEQLKLIRQTHILIGMHGAALSYLMFMDETKSHIIEFQREDQDFFDYMSKWKGIDYELIGLEWTDDESSTLSFNAIQDITQLVKKYMSR</sequence>
<feature type="region of interest" description="Disordered" evidence="4">
    <location>
        <begin position="94"/>
        <end position="113"/>
    </location>
</feature>
<evidence type="ECO:0000256" key="5">
    <source>
        <dbReference type="SAM" id="Phobius"/>
    </source>
</evidence>
<dbReference type="Pfam" id="PF04577">
    <property type="entry name" value="Glyco_transf_61"/>
    <property type="match status" value="1"/>
</dbReference>
<keyword evidence="1" id="KW-0328">Glycosyltransferase</keyword>
<dbReference type="InterPro" id="IPR049625">
    <property type="entry name" value="Glyco_transf_61_cat"/>
</dbReference>
<feature type="compositionally biased region" description="Basic residues" evidence="4">
    <location>
        <begin position="22"/>
        <end position="33"/>
    </location>
</feature>
<gene>
    <name evidence="7" type="ORF">FRACYDRAFT_249126</name>
</gene>
<dbReference type="InParanoid" id="A0A1E7ESL7"/>
<reference evidence="7 8" key="1">
    <citation type="submission" date="2016-09" db="EMBL/GenBank/DDBJ databases">
        <title>Extensive genetic diversity and differential bi-allelic expression allows diatom success in the polar Southern Ocean.</title>
        <authorList>
            <consortium name="DOE Joint Genome Institute"/>
            <person name="Mock T."/>
            <person name="Otillar R.P."/>
            <person name="Strauss J."/>
            <person name="Dupont C."/>
            <person name="Frickenhaus S."/>
            <person name="Maumus F."/>
            <person name="Mcmullan M."/>
            <person name="Sanges R."/>
            <person name="Schmutz J."/>
            <person name="Toseland A."/>
            <person name="Valas R."/>
            <person name="Veluchamy A."/>
            <person name="Ward B.J."/>
            <person name="Allen A."/>
            <person name="Barry K."/>
            <person name="Falciatore A."/>
            <person name="Ferrante M."/>
            <person name="Fortunato A.E."/>
            <person name="Gloeckner G."/>
            <person name="Gruber A."/>
            <person name="Hipkin R."/>
            <person name="Janech M."/>
            <person name="Kroth P."/>
            <person name="Leese F."/>
            <person name="Lindquist E."/>
            <person name="Lyon B.R."/>
            <person name="Martin J."/>
            <person name="Mayer C."/>
            <person name="Parker M."/>
            <person name="Quesneville H."/>
            <person name="Raymond J."/>
            <person name="Uhlig C."/>
            <person name="Valentin K.U."/>
            <person name="Worden A.Z."/>
            <person name="Armbrust E.V."/>
            <person name="Bowler C."/>
            <person name="Green B."/>
            <person name="Moulton V."/>
            <person name="Van Oosterhout C."/>
            <person name="Grigoriev I."/>
        </authorList>
    </citation>
    <scope>NUCLEOTIDE SEQUENCE [LARGE SCALE GENOMIC DNA]</scope>
    <source>
        <strain evidence="7 8">CCMP1102</strain>
    </source>
</reference>
<dbReference type="KEGG" id="fcy:FRACYDRAFT_249126"/>
<evidence type="ECO:0000313" key="8">
    <source>
        <dbReference type="Proteomes" id="UP000095751"/>
    </source>
</evidence>
<feature type="compositionally biased region" description="Low complexity" evidence="4">
    <location>
        <begin position="94"/>
        <end position="109"/>
    </location>
</feature>
<dbReference type="AlphaFoldDB" id="A0A1E7ESL7"/>
<organism evidence="7 8">
    <name type="scientific">Fragilariopsis cylindrus CCMP1102</name>
    <dbReference type="NCBI Taxonomy" id="635003"/>
    <lineage>
        <taxon>Eukaryota</taxon>
        <taxon>Sar</taxon>
        <taxon>Stramenopiles</taxon>
        <taxon>Ochrophyta</taxon>
        <taxon>Bacillariophyta</taxon>
        <taxon>Bacillariophyceae</taxon>
        <taxon>Bacillariophycidae</taxon>
        <taxon>Bacillariales</taxon>
        <taxon>Bacillariaceae</taxon>
        <taxon>Fragilariopsis</taxon>
    </lineage>
</organism>
<evidence type="ECO:0000259" key="6">
    <source>
        <dbReference type="Pfam" id="PF04577"/>
    </source>
</evidence>
<feature type="compositionally biased region" description="Polar residues" evidence="4">
    <location>
        <begin position="9"/>
        <end position="21"/>
    </location>
</feature>
<evidence type="ECO:0000256" key="1">
    <source>
        <dbReference type="ARBA" id="ARBA00022676"/>
    </source>
</evidence>
<keyword evidence="3" id="KW-0325">Glycoprotein</keyword>
<keyword evidence="2" id="KW-0808">Transferase</keyword>
<dbReference type="Proteomes" id="UP000095751">
    <property type="component" value="Unassembled WGS sequence"/>
</dbReference>
<protein>
    <recommendedName>
        <fullName evidence="6">Glycosyltransferase 61 catalytic domain-containing protein</fullName>
    </recommendedName>
</protein>
<dbReference type="GO" id="GO:0016757">
    <property type="term" value="F:glycosyltransferase activity"/>
    <property type="evidence" value="ECO:0007669"/>
    <property type="project" value="UniProtKB-KW"/>
</dbReference>